<evidence type="ECO:0000256" key="11">
    <source>
        <dbReference type="SAM" id="Phobius"/>
    </source>
</evidence>
<evidence type="ECO:0000256" key="2">
    <source>
        <dbReference type="ARBA" id="ARBA00022448"/>
    </source>
</evidence>
<dbReference type="GO" id="GO:0005886">
    <property type="term" value="C:plasma membrane"/>
    <property type="evidence" value="ECO:0007669"/>
    <property type="project" value="TreeGrafter"/>
</dbReference>
<feature type="transmembrane region" description="Helical" evidence="11">
    <location>
        <begin position="72"/>
        <end position="100"/>
    </location>
</feature>
<evidence type="ECO:0000256" key="3">
    <source>
        <dbReference type="ARBA" id="ARBA00022475"/>
    </source>
</evidence>
<dbReference type="InterPro" id="IPR059112">
    <property type="entry name" value="CysZ/EI24"/>
</dbReference>
<dbReference type="GO" id="GO:0000103">
    <property type="term" value="P:sulfate assimilation"/>
    <property type="evidence" value="ECO:0007669"/>
    <property type="project" value="TreeGrafter"/>
</dbReference>
<organism evidence="12 13">
    <name type="scientific">Microbacterium aerolatum</name>
    <dbReference type="NCBI Taxonomy" id="153731"/>
    <lineage>
        <taxon>Bacteria</taxon>
        <taxon>Bacillati</taxon>
        <taxon>Actinomycetota</taxon>
        <taxon>Actinomycetes</taxon>
        <taxon>Micrococcales</taxon>
        <taxon>Microbacteriaceae</taxon>
        <taxon>Microbacterium</taxon>
    </lineage>
</organism>
<comment type="caution">
    <text evidence="12">The sequence shown here is derived from an EMBL/GenBank/DDBJ whole genome shotgun (WGS) entry which is preliminary data.</text>
</comment>
<keyword evidence="6 11" id="KW-0812">Transmembrane</keyword>
<evidence type="ECO:0000313" key="12">
    <source>
        <dbReference type="EMBL" id="GEK85362.1"/>
    </source>
</evidence>
<dbReference type="PANTHER" id="PTHR37468:SF1">
    <property type="entry name" value="SULFATE TRANSPORTER CYSZ"/>
    <property type="match status" value="1"/>
</dbReference>
<keyword evidence="9 11" id="KW-0472">Membrane</keyword>
<dbReference type="InterPro" id="IPR050480">
    <property type="entry name" value="CysZ-like"/>
</dbReference>
<evidence type="ECO:0000256" key="1">
    <source>
        <dbReference type="ARBA" id="ARBA00004141"/>
    </source>
</evidence>
<keyword evidence="3" id="KW-1003">Cell membrane</keyword>
<feature type="transmembrane region" description="Helical" evidence="11">
    <location>
        <begin position="203"/>
        <end position="236"/>
    </location>
</feature>
<dbReference type="Proteomes" id="UP000321225">
    <property type="component" value="Unassembled WGS sequence"/>
</dbReference>
<evidence type="ECO:0000256" key="4">
    <source>
        <dbReference type="ARBA" id="ARBA00022519"/>
    </source>
</evidence>
<keyword evidence="5" id="KW-0028">Amino-acid biosynthesis</keyword>
<evidence type="ECO:0000256" key="8">
    <source>
        <dbReference type="ARBA" id="ARBA00023032"/>
    </source>
</evidence>
<evidence type="ECO:0000256" key="9">
    <source>
        <dbReference type="ARBA" id="ARBA00023136"/>
    </source>
</evidence>
<feature type="compositionally biased region" description="Polar residues" evidence="10">
    <location>
        <begin position="272"/>
        <end position="282"/>
    </location>
</feature>
<evidence type="ECO:0000256" key="10">
    <source>
        <dbReference type="SAM" id="MobiDB-lite"/>
    </source>
</evidence>
<protein>
    <submittedName>
        <fullName evidence="12">Membrane protein</fullName>
    </submittedName>
</protein>
<evidence type="ECO:0000256" key="7">
    <source>
        <dbReference type="ARBA" id="ARBA00022989"/>
    </source>
</evidence>
<feature type="transmembrane region" description="Helical" evidence="11">
    <location>
        <begin position="136"/>
        <end position="168"/>
    </location>
</feature>
<dbReference type="PANTHER" id="PTHR37468">
    <property type="entry name" value="SULFATE TRANSPORTER CYSZ"/>
    <property type="match status" value="1"/>
</dbReference>
<dbReference type="EMBL" id="BJUW01000002">
    <property type="protein sequence ID" value="GEK85362.1"/>
    <property type="molecule type" value="Genomic_DNA"/>
</dbReference>
<accession>A0A511ABA1</accession>
<evidence type="ECO:0000313" key="13">
    <source>
        <dbReference type="Proteomes" id="UP000321225"/>
    </source>
</evidence>
<gene>
    <name evidence="12" type="ORF">MAE01_05380</name>
</gene>
<keyword evidence="2" id="KW-0813">Transport</keyword>
<dbReference type="GO" id="GO:0009675">
    <property type="term" value="F:high-affinity sulfate:proton symporter activity"/>
    <property type="evidence" value="ECO:0007669"/>
    <property type="project" value="TreeGrafter"/>
</dbReference>
<evidence type="ECO:0000256" key="5">
    <source>
        <dbReference type="ARBA" id="ARBA00022605"/>
    </source>
</evidence>
<feature type="transmembrane region" description="Helical" evidence="11">
    <location>
        <begin position="25"/>
        <end position="52"/>
    </location>
</feature>
<keyword evidence="7 11" id="KW-1133">Transmembrane helix</keyword>
<keyword evidence="4" id="KW-0997">Cell inner membrane</keyword>
<sequence>MIREFFAGVGTLLRGFGMWKSNTRLLALGLIPAFIAWLVLLAALAPLVIWLGPITDWMTPFADGWTAPWQGVLRFGLGAVVLVASLALAAAVFTALTLTIGDPFYQRIWRGVERSLGEEPTGETGFWATVGEGIRLVFLGLLVALVTLVIGFVPVVGGVAASIIGVVLNGRVLARELTGRAFDARGLTGYSRSGMLRAGRARVIGFGVATQLCFLVPFGAIVTMPAAVAGSTLLAHDLLRRANPDRTPEVSQSAAPAPAGRQEEPPPGRAAATSTREVSQSAAPAPAGRQEATPPGPTASAPPPPPPGPPRA</sequence>
<dbReference type="RefSeq" id="WP_229718228.1">
    <property type="nucleotide sequence ID" value="NZ_BJUW01000002.1"/>
</dbReference>
<proteinExistence type="predicted"/>
<name>A0A511ABA1_9MICO</name>
<feature type="compositionally biased region" description="Pro residues" evidence="10">
    <location>
        <begin position="294"/>
        <end position="312"/>
    </location>
</feature>
<keyword evidence="8" id="KW-0764">Sulfate transport</keyword>
<comment type="subcellular location">
    <subcellularLocation>
        <location evidence="1">Membrane</location>
        <topology evidence="1">Multi-pass membrane protein</topology>
    </subcellularLocation>
</comment>
<feature type="region of interest" description="Disordered" evidence="10">
    <location>
        <begin position="244"/>
        <end position="312"/>
    </location>
</feature>
<dbReference type="GO" id="GO:0019344">
    <property type="term" value="P:cysteine biosynthetic process"/>
    <property type="evidence" value="ECO:0007669"/>
    <property type="project" value="TreeGrafter"/>
</dbReference>
<dbReference type="Pfam" id="PF07264">
    <property type="entry name" value="EI24"/>
    <property type="match status" value="1"/>
</dbReference>
<evidence type="ECO:0000256" key="6">
    <source>
        <dbReference type="ARBA" id="ARBA00022692"/>
    </source>
</evidence>
<keyword evidence="13" id="KW-1185">Reference proteome</keyword>
<reference evidence="12 13" key="1">
    <citation type="submission" date="2019-07" db="EMBL/GenBank/DDBJ databases">
        <title>Whole genome shotgun sequence of Microbacterium aerolatum NBRC 103071.</title>
        <authorList>
            <person name="Hosoyama A."/>
            <person name="Uohara A."/>
            <person name="Ohji S."/>
            <person name="Ichikawa N."/>
        </authorList>
    </citation>
    <scope>NUCLEOTIDE SEQUENCE [LARGE SCALE GENOMIC DNA]</scope>
    <source>
        <strain evidence="12 13">NBRC 103071</strain>
    </source>
</reference>
<dbReference type="AlphaFoldDB" id="A0A511ABA1"/>